<evidence type="ECO:0000313" key="1">
    <source>
        <dbReference type="EMBL" id="TRV16617.1"/>
    </source>
</evidence>
<protein>
    <submittedName>
        <fullName evidence="1">Type II toxin-antitoxin system HicA family toxin</fullName>
    </submittedName>
</protein>
<accession>A0A552L8R6</accession>
<gene>
    <name evidence="1" type="ORF">EWV45_00385</name>
</gene>
<reference evidence="1 2" key="1">
    <citation type="submission" date="2019-01" db="EMBL/GenBank/DDBJ databases">
        <title>Coherence of Microcystis species and biogeography revealed through population genomics.</title>
        <authorList>
            <person name="Perez-Carrascal O.M."/>
            <person name="Terrat Y."/>
            <person name="Giani A."/>
            <person name="Fortin N."/>
            <person name="Tromas N."/>
            <person name="Shapiro B.J."/>
        </authorList>
    </citation>
    <scope>NUCLEOTIDE SEQUENCE [LARGE SCALE GENOMIC DNA]</scope>
    <source>
        <strain evidence="1">Mf_QC_C_20070823_S10D</strain>
    </source>
</reference>
<organism evidence="1 2">
    <name type="scientific">Microcystis flos-aquae Mf_QC_C_20070823_S10D</name>
    <dbReference type="NCBI Taxonomy" id="2486236"/>
    <lineage>
        <taxon>Bacteria</taxon>
        <taxon>Bacillati</taxon>
        <taxon>Cyanobacteriota</taxon>
        <taxon>Cyanophyceae</taxon>
        <taxon>Oscillatoriophycideae</taxon>
        <taxon>Chroococcales</taxon>
        <taxon>Microcystaceae</taxon>
        <taxon>Microcystis</taxon>
    </lineage>
</organism>
<proteinExistence type="predicted"/>
<dbReference type="EMBL" id="SFAM01000004">
    <property type="protein sequence ID" value="TRV16617.1"/>
    <property type="molecule type" value="Genomic_DNA"/>
</dbReference>
<dbReference type="AlphaFoldDB" id="A0A552L8R6"/>
<name>A0A552L8R6_9CHRO</name>
<evidence type="ECO:0000313" key="2">
    <source>
        <dbReference type="Proteomes" id="UP000315868"/>
    </source>
</evidence>
<sequence length="100" mass="11387">MHGSLLSYDTTMALSKKQRKILDQIFEQPVRSDVVWTDIESLLEALGTEISEGRRLRVWVALKGVKAVFHRPHPRRETDKGAVVSVRRFLSEAGVENDEV</sequence>
<comment type="caution">
    <text evidence="1">The sequence shown here is derived from an EMBL/GenBank/DDBJ whole genome shotgun (WGS) entry which is preliminary data.</text>
</comment>
<dbReference type="Proteomes" id="UP000315868">
    <property type="component" value="Unassembled WGS sequence"/>
</dbReference>